<dbReference type="InterPro" id="IPR002145">
    <property type="entry name" value="CopG"/>
</dbReference>
<comment type="caution">
    <text evidence="3">The sequence shown here is derived from an EMBL/GenBank/DDBJ whole genome shotgun (WGS) entry which is preliminary data.</text>
</comment>
<dbReference type="RefSeq" id="WP_033243461.1">
    <property type="nucleotide sequence ID" value="NZ_JBIRUQ010000005.1"/>
</dbReference>
<evidence type="ECO:0000313" key="4">
    <source>
        <dbReference type="Proteomes" id="UP001611263"/>
    </source>
</evidence>
<gene>
    <name evidence="3" type="ORF">ACH4WX_20350</name>
</gene>
<protein>
    <submittedName>
        <fullName evidence="3">Ribbon-helix-helix domain-containing protein</fullName>
    </submittedName>
</protein>
<dbReference type="Pfam" id="PF01402">
    <property type="entry name" value="RHH_1"/>
    <property type="match status" value="1"/>
</dbReference>
<name>A0ABW7TTH1_9NOCA</name>
<sequence length="61" mass="6606">MHKTRVCPPAELLIRLDQEAAATGVSRTELVRRGVSMLLEKPPGDAPTGTGERRSARALTH</sequence>
<organism evidence="3 4">
    <name type="scientific">Nocardia carnea</name>
    <dbReference type="NCBI Taxonomy" id="37328"/>
    <lineage>
        <taxon>Bacteria</taxon>
        <taxon>Bacillati</taxon>
        <taxon>Actinomycetota</taxon>
        <taxon>Actinomycetes</taxon>
        <taxon>Mycobacteriales</taxon>
        <taxon>Nocardiaceae</taxon>
        <taxon>Nocardia</taxon>
    </lineage>
</organism>
<reference evidence="3 4" key="1">
    <citation type="submission" date="2024-10" db="EMBL/GenBank/DDBJ databases">
        <title>The Natural Products Discovery Center: Release of the First 8490 Sequenced Strains for Exploring Actinobacteria Biosynthetic Diversity.</title>
        <authorList>
            <person name="Kalkreuter E."/>
            <person name="Kautsar S.A."/>
            <person name="Yang D."/>
            <person name="Bader C.D."/>
            <person name="Teijaro C.N."/>
            <person name="Fluegel L."/>
            <person name="Davis C.M."/>
            <person name="Simpson J.R."/>
            <person name="Lauterbach L."/>
            <person name="Steele A.D."/>
            <person name="Gui C."/>
            <person name="Meng S."/>
            <person name="Li G."/>
            <person name="Viehrig K."/>
            <person name="Ye F."/>
            <person name="Su P."/>
            <person name="Kiefer A.F."/>
            <person name="Nichols A."/>
            <person name="Cepeda A.J."/>
            <person name="Yan W."/>
            <person name="Fan B."/>
            <person name="Jiang Y."/>
            <person name="Adhikari A."/>
            <person name="Zheng C.-J."/>
            <person name="Schuster L."/>
            <person name="Cowan T.M."/>
            <person name="Smanski M.J."/>
            <person name="Chevrette M.G."/>
            <person name="De Carvalho L.P.S."/>
            <person name="Shen B."/>
        </authorList>
    </citation>
    <scope>NUCLEOTIDE SEQUENCE [LARGE SCALE GENOMIC DNA]</scope>
    <source>
        <strain evidence="3 4">NPDC020568</strain>
    </source>
</reference>
<keyword evidence="4" id="KW-1185">Reference proteome</keyword>
<dbReference type="EMBL" id="JBIRUQ010000005">
    <property type="protein sequence ID" value="MFI1463074.1"/>
    <property type="molecule type" value="Genomic_DNA"/>
</dbReference>
<feature type="domain" description="Ribbon-helix-helix protein CopG" evidence="2">
    <location>
        <begin position="9"/>
        <end position="41"/>
    </location>
</feature>
<proteinExistence type="predicted"/>
<evidence type="ECO:0000256" key="1">
    <source>
        <dbReference type="SAM" id="MobiDB-lite"/>
    </source>
</evidence>
<dbReference type="Proteomes" id="UP001611263">
    <property type="component" value="Unassembled WGS sequence"/>
</dbReference>
<evidence type="ECO:0000259" key="2">
    <source>
        <dbReference type="Pfam" id="PF01402"/>
    </source>
</evidence>
<evidence type="ECO:0000313" key="3">
    <source>
        <dbReference type="EMBL" id="MFI1463074.1"/>
    </source>
</evidence>
<accession>A0ABW7TTH1</accession>
<feature type="region of interest" description="Disordered" evidence="1">
    <location>
        <begin position="39"/>
        <end position="61"/>
    </location>
</feature>
<dbReference type="GeneID" id="94486583"/>